<dbReference type="Pfam" id="PF00270">
    <property type="entry name" value="DEAD"/>
    <property type="match status" value="1"/>
</dbReference>
<dbReference type="SUPFAM" id="SSF52540">
    <property type="entry name" value="P-loop containing nucleoside triphosphate hydrolases"/>
    <property type="match status" value="1"/>
</dbReference>
<dbReference type="PROSITE" id="PS51192">
    <property type="entry name" value="HELICASE_ATP_BIND_1"/>
    <property type="match status" value="1"/>
</dbReference>
<reference evidence="9 10" key="1">
    <citation type="submission" date="2019-07" db="EMBL/GenBank/DDBJ databases">
        <title>Draft genome assembly of a fouling barnacle, Amphibalanus amphitrite (Darwin, 1854): The first reference genome for Thecostraca.</title>
        <authorList>
            <person name="Kim W."/>
        </authorList>
    </citation>
    <scope>NUCLEOTIDE SEQUENCE [LARGE SCALE GENOMIC DNA]</scope>
    <source>
        <strain evidence="9">SNU_AA5</strain>
        <tissue evidence="9">Soma without cirri and trophi</tissue>
    </source>
</reference>
<keyword evidence="10" id="KW-1185">Reference proteome</keyword>
<evidence type="ECO:0000259" key="7">
    <source>
        <dbReference type="PROSITE" id="PS51192"/>
    </source>
</evidence>
<dbReference type="GO" id="GO:0003724">
    <property type="term" value="F:RNA helicase activity"/>
    <property type="evidence" value="ECO:0007669"/>
    <property type="project" value="UniProtKB-EC"/>
</dbReference>
<evidence type="ECO:0000256" key="6">
    <source>
        <dbReference type="SAM" id="MobiDB-lite"/>
    </source>
</evidence>
<feature type="region of interest" description="Disordered" evidence="6">
    <location>
        <begin position="466"/>
        <end position="536"/>
    </location>
</feature>
<keyword evidence="3 9" id="KW-0347">Helicase</keyword>
<dbReference type="InterPro" id="IPR014001">
    <property type="entry name" value="Helicase_ATP-bd"/>
</dbReference>
<dbReference type="Pfam" id="PF00271">
    <property type="entry name" value="Helicase_C"/>
    <property type="match status" value="1"/>
</dbReference>
<feature type="region of interest" description="Disordered" evidence="6">
    <location>
        <begin position="112"/>
        <end position="188"/>
    </location>
</feature>
<dbReference type="GO" id="GO:0005524">
    <property type="term" value="F:ATP binding"/>
    <property type="evidence" value="ECO:0007669"/>
    <property type="project" value="UniProtKB-KW"/>
</dbReference>
<dbReference type="PROSITE" id="PS51194">
    <property type="entry name" value="HELICASE_CTER"/>
    <property type="match status" value="1"/>
</dbReference>
<evidence type="ECO:0000259" key="8">
    <source>
        <dbReference type="PROSITE" id="PS51194"/>
    </source>
</evidence>
<evidence type="ECO:0000313" key="9">
    <source>
        <dbReference type="EMBL" id="KAF0313126.1"/>
    </source>
</evidence>
<sequence length="1216" mass="133585">MPEGNGNGPLPGPSLEELLDHSLPCIFAEQPTGLGDEAQWGGAIANLEVAGRQLLYAEPAPAQTTVLVSRDDLTFRETPVEGGTVAESLVVPPAPAEFCRFDDISFLDALGGGDGGSGDVPDPNEYLTVAPGLSGGLEDPPPPAVGPAGDAATPDDDLLTPLTSGDLSRPADVIGADRDTSPPDADDEGMDQVLEVAEPVWPVLETDTLPPPRAELGWARRVDPSETPPDGVPDPDVRTFEFELDTFQKQAIGLIERGENVLVVAHTSAGKTAIAEYAIARALADGDRVIYTSPVKALSNQKFCELRSQFSSVGILTGDTQLNEDAPCLICTTEILRSMLYNRPWLTERLRTVVLDEVHYIDQVDRGHIWEECLILLPPTVSLLMLSATVPNAMDLAAWVGGIKSRPVFVVSCPNRPVPLEHQLYTGPAQELLDADLEPKRTFTVLDHNGIFSNDNYQLAFESTRHRRLSRSNSVAPVTTAAADNRGRPRRRHSTYHGNANQRAHPRLQQQRSHGGGGGGRGGSGRRQRPPSPTQEDWADLVRHMESSSLLPAIVFVSSRRRCDSTVAVLGHLDLTSDEEKQRIRARLRMLETHLDSGDRHLNSVKSMREFLLRGLGVHHAGMLPFLKETVELLFQNGLVKVLFATETLSIGINMPTRTVVFDSLIKFDGSSERYLLPSEYIQMSGRAGRRGKDQSGTVIIMAVPRCPDRAKLHTVVSTPPDPIRSQFRLTFFMLLNMLSTGRGAASVVWNSFALWGRSSPSEVQAQLERLRNEEVGARLSATDAARLRSQCEELVALVQEERREHAKKLCDGGNPARGKVAVISSAKIERRLAIVMKSSQVDRNQLECTQHTVLTLSVPRDPPPAAEPTREPDRELARRAAAALRPSLLRPEVSAGQVAPHEEMTVGWADVEFYLTESVTAPLSVLDDVRERTMPRFADREPWSACAAAVSRLVELSERPVAPPPESQRLTELRQQLEGRYRGMEREEIVHTLEAALAADQLYTQQKELDHWNDETSAMMQVLKELGYVDSSGRVTGKGKAACGVGYRQLLVTELVCNNALDGLTSPQLAALLSAVSHVLVVATTAQGRQEPDTARLPAALREGVVRMLKIARHIDKVQERNGLHTRTDEEMSLQFELIEAVLDWAGGMELRNVRLPRESDQGNLCRTLQRLDETLRDVRDLAVTLRLPRLQSTVRDALVAIRRGLPFNPSIYTM</sequence>
<dbReference type="InterPro" id="IPR011545">
    <property type="entry name" value="DEAD/DEAH_box_helicase_dom"/>
</dbReference>
<evidence type="ECO:0000313" key="10">
    <source>
        <dbReference type="Proteomes" id="UP000440578"/>
    </source>
</evidence>
<dbReference type="Proteomes" id="UP000440578">
    <property type="component" value="Unassembled WGS sequence"/>
</dbReference>
<comment type="catalytic activity">
    <reaction evidence="5">
        <text>ATP + H2O = ADP + phosphate + H(+)</text>
        <dbReference type="Rhea" id="RHEA:13065"/>
        <dbReference type="ChEBI" id="CHEBI:15377"/>
        <dbReference type="ChEBI" id="CHEBI:15378"/>
        <dbReference type="ChEBI" id="CHEBI:30616"/>
        <dbReference type="ChEBI" id="CHEBI:43474"/>
        <dbReference type="ChEBI" id="CHEBI:456216"/>
        <dbReference type="EC" id="3.6.4.13"/>
    </reaction>
</comment>
<feature type="domain" description="Helicase ATP-binding" evidence="7">
    <location>
        <begin position="252"/>
        <end position="408"/>
    </location>
</feature>
<dbReference type="InterPro" id="IPR012961">
    <property type="entry name" value="Ski2/MTR4_C"/>
</dbReference>
<evidence type="ECO:0000256" key="5">
    <source>
        <dbReference type="ARBA" id="ARBA00047984"/>
    </source>
</evidence>
<keyword evidence="4" id="KW-0067">ATP-binding</keyword>
<feature type="region of interest" description="Disordered" evidence="6">
    <location>
        <begin position="857"/>
        <end position="876"/>
    </location>
</feature>
<keyword evidence="2" id="KW-0378">Hydrolase</keyword>
<proteinExistence type="predicted"/>
<organism evidence="9 10">
    <name type="scientific">Amphibalanus amphitrite</name>
    <name type="common">Striped barnacle</name>
    <name type="synonym">Balanus amphitrite</name>
    <dbReference type="NCBI Taxonomy" id="1232801"/>
    <lineage>
        <taxon>Eukaryota</taxon>
        <taxon>Metazoa</taxon>
        <taxon>Ecdysozoa</taxon>
        <taxon>Arthropoda</taxon>
        <taxon>Crustacea</taxon>
        <taxon>Multicrustacea</taxon>
        <taxon>Cirripedia</taxon>
        <taxon>Thoracica</taxon>
        <taxon>Thoracicalcarea</taxon>
        <taxon>Balanomorpha</taxon>
        <taxon>Balanoidea</taxon>
        <taxon>Balanidae</taxon>
        <taxon>Amphibalaninae</taxon>
        <taxon>Amphibalanus</taxon>
    </lineage>
</organism>
<dbReference type="PANTHER" id="PTHR12131:SF1">
    <property type="entry name" value="ATP-DEPENDENT RNA HELICASE SUPV3L1, MITOCHONDRIAL-RELATED"/>
    <property type="match status" value="1"/>
</dbReference>
<dbReference type="OrthoDB" id="64767at2759"/>
<dbReference type="InterPro" id="IPR027417">
    <property type="entry name" value="P-loop_NTPase"/>
</dbReference>
<dbReference type="EMBL" id="VIIS01000112">
    <property type="protein sequence ID" value="KAF0313126.1"/>
    <property type="molecule type" value="Genomic_DNA"/>
</dbReference>
<dbReference type="InterPro" id="IPR050699">
    <property type="entry name" value="RNA-DNA_Helicase"/>
</dbReference>
<accession>A0A6A4X038</accession>
<feature type="domain" description="Helicase C-terminal" evidence="8">
    <location>
        <begin position="540"/>
        <end position="739"/>
    </location>
</feature>
<dbReference type="GO" id="GO:0070478">
    <property type="term" value="P:nuclear-transcribed mRNA catabolic process, 3'-5' exonucleolytic nonsense-mediated decay"/>
    <property type="evidence" value="ECO:0007669"/>
    <property type="project" value="TreeGrafter"/>
</dbReference>
<dbReference type="AlphaFoldDB" id="A0A6A4X038"/>
<evidence type="ECO:0000256" key="1">
    <source>
        <dbReference type="ARBA" id="ARBA00022741"/>
    </source>
</evidence>
<dbReference type="Pfam" id="PF08148">
    <property type="entry name" value="DSHCT"/>
    <property type="match status" value="1"/>
</dbReference>
<evidence type="ECO:0000256" key="3">
    <source>
        <dbReference type="ARBA" id="ARBA00022806"/>
    </source>
</evidence>
<dbReference type="SMART" id="SM01142">
    <property type="entry name" value="DSHCT"/>
    <property type="match status" value="1"/>
</dbReference>
<dbReference type="SMART" id="SM00490">
    <property type="entry name" value="HELICc"/>
    <property type="match status" value="1"/>
</dbReference>
<dbReference type="CDD" id="cd18795">
    <property type="entry name" value="SF2_C_Ski2"/>
    <property type="match status" value="1"/>
</dbReference>
<dbReference type="GO" id="GO:0055087">
    <property type="term" value="C:Ski complex"/>
    <property type="evidence" value="ECO:0007669"/>
    <property type="project" value="TreeGrafter"/>
</dbReference>
<dbReference type="SMART" id="SM00487">
    <property type="entry name" value="DEXDc"/>
    <property type="match status" value="1"/>
</dbReference>
<protein>
    <submittedName>
        <fullName evidence="9">Helicase SKI2W</fullName>
    </submittedName>
</protein>
<gene>
    <name evidence="9" type="primary">SKIV2L_2</name>
    <name evidence="9" type="ORF">FJT64_016266</name>
</gene>
<feature type="compositionally biased region" description="Gly residues" evidence="6">
    <location>
        <begin position="514"/>
        <end position="523"/>
    </location>
</feature>
<comment type="caution">
    <text evidence="9">The sequence shown here is derived from an EMBL/GenBank/DDBJ whole genome shotgun (WGS) entry which is preliminary data.</text>
</comment>
<evidence type="ECO:0000256" key="4">
    <source>
        <dbReference type="ARBA" id="ARBA00022840"/>
    </source>
</evidence>
<dbReference type="InterPro" id="IPR001650">
    <property type="entry name" value="Helicase_C-like"/>
</dbReference>
<name>A0A6A4X038_AMPAM</name>
<keyword evidence="1" id="KW-0547">Nucleotide-binding</keyword>
<dbReference type="GO" id="GO:0016787">
    <property type="term" value="F:hydrolase activity"/>
    <property type="evidence" value="ECO:0007669"/>
    <property type="project" value="UniProtKB-KW"/>
</dbReference>
<evidence type="ECO:0000256" key="2">
    <source>
        <dbReference type="ARBA" id="ARBA00022801"/>
    </source>
</evidence>
<dbReference type="GO" id="GO:0003676">
    <property type="term" value="F:nucleic acid binding"/>
    <property type="evidence" value="ECO:0007669"/>
    <property type="project" value="InterPro"/>
</dbReference>
<dbReference type="Gene3D" id="3.40.50.300">
    <property type="entry name" value="P-loop containing nucleotide triphosphate hydrolases"/>
    <property type="match status" value="2"/>
</dbReference>
<dbReference type="PANTHER" id="PTHR12131">
    <property type="entry name" value="ATP-DEPENDENT RNA AND DNA HELICASE"/>
    <property type="match status" value="1"/>
</dbReference>
<dbReference type="Gene3D" id="1.10.3380.30">
    <property type="match status" value="1"/>
</dbReference>